<keyword evidence="19" id="KW-1185">Reference proteome</keyword>
<dbReference type="CTD" id="201254"/>
<evidence type="ECO:0000256" key="11">
    <source>
        <dbReference type="ARBA" id="ARBA00023204"/>
    </source>
</evidence>
<dbReference type="GO" id="GO:0003677">
    <property type="term" value="F:DNA binding"/>
    <property type="evidence" value="ECO:0007669"/>
    <property type="project" value="UniProtKB-KW"/>
</dbReference>
<keyword evidence="14" id="KW-0137">Centromere</keyword>
<evidence type="ECO:0000256" key="7">
    <source>
        <dbReference type="ARBA" id="ARBA00022763"/>
    </source>
</evidence>
<evidence type="ECO:0000256" key="15">
    <source>
        <dbReference type="ARBA" id="ARBA00047146"/>
    </source>
</evidence>
<dbReference type="GO" id="GO:0051301">
    <property type="term" value="P:cell division"/>
    <property type="evidence" value="ECO:0007669"/>
    <property type="project" value="UniProtKB-KW"/>
</dbReference>
<keyword evidence="13" id="KW-0131">Cell cycle</keyword>
<dbReference type="FunFam" id="1.20.5.4980:FF:000001">
    <property type="entry name" value="Centromere protein X"/>
    <property type="match status" value="1"/>
</dbReference>
<keyword evidence="8" id="KW-0498">Mitosis</keyword>
<evidence type="ECO:0000256" key="9">
    <source>
        <dbReference type="ARBA" id="ARBA00022838"/>
    </source>
</evidence>
<dbReference type="GO" id="GO:0006281">
    <property type="term" value="P:DNA repair"/>
    <property type="evidence" value="ECO:0007669"/>
    <property type="project" value="UniProtKB-KW"/>
</dbReference>
<evidence type="ECO:0000256" key="4">
    <source>
        <dbReference type="ARBA" id="ARBA00016388"/>
    </source>
</evidence>
<comment type="subcellular location">
    <subcellularLocation>
        <location evidence="2">Chromosome</location>
        <location evidence="2">Centromere</location>
        <location evidence="2">Kinetochore</location>
    </subcellularLocation>
    <subcellularLocation>
        <location evidence="1">Nucleus</location>
    </subcellularLocation>
</comment>
<keyword evidence="12" id="KW-0539">Nucleus</keyword>
<keyword evidence="11" id="KW-0234">DNA repair</keyword>
<keyword evidence="6" id="KW-0132">Cell division</keyword>
<evidence type="ECO:0000256" key="2">
    <source>
        <dbReference type="ARBA" id="ARBA00004629"/>
    </source>
</evidence>
<evidence type="ECO:0000256" key="1">
    <source>
        <dbReference type="ARBA" id="ARBA00004123"/>
    </source>
</evidence>
<organism evidence="19 20">
    <name type="scientific">Mus caroli</name>
    <name type="common">Ryukyu mouse</name>
    <name type="synonym">Ricefield mouse</name>
    <dbReference type="NCBI Taxonomy" id="10089"/>
    <lineage>
        <taxon>Eukaryota</taxon>
        <taxon>Metazoa</taxon>
        <taxon>Chordata</taxon>
        <taxon>Craniata</taxon>
        <taxon>Vertebrata</taxon>
        <taxon>Euteleostomi</taxon>
        <taxon>Mammalia</taxon>
        <taxon>Eutheria</taxon>
        <taxon>Euarchontoglires</taxon>
        <taxon>Glires</taxon>
        <taxon>Rodentia</taxon>
        <taxon>Myomorpha</taxon>
        <taxon>Muroidea</taxon>
        <taxon>Muridae</taxon>
        <taxon>Murinae</taxon>
        <taxon>Mus</taxon>
        <taxon>Mus</taxon>
    </lineage>
</organism>
<dbReference type="Pfam" id="PF09415">
    <property type="entry name" value="CENP-X"/>
    <property type="match status" value="1"/>
</dbReference>
<evidence type="ECO:0000313" key="19">
    <source>
        <dbReference type="Proteomes" id="UP000515126"/>
    </source>
</evidence>
<dbReference type="InterPro" id="IPR018552">
    <property type="entry name" value="CENP-X"/>
</dbReference>
<dbReference type="Proteomes" id="UP000515126">
    <property type="component" value="Chromosome 11"/>
</dbReference>
<keyword evidence="10" id="KW-0238">DNA-binding</keyword>
<proteinExistence type="inferred from homology"/>
<dbReference type="Gene3D" id="1.20.5.4980">
    <property type="match status" value="1"/>
</dbReference>
<keyword evidence="5" id="KW-0158">Chromosome</keyword>
<evidence type="ECO:0000256" key="14">
    <source>
        <dbReference type="ARBA" id="ARBA00023328"/>
    </source>
</evidence>
<evidence type="ECO:0000256" key="5">
    <source>
        <dbReference type="ARBA" id="ARBA00022454"/>
    </source>
</evidence>
<dbReference type="GeneID" id="110305062"/>
<keyword evidence="9" id="KW-0995">Kinetochore</keyword>
<comment type="similarity">
    <text evidence="3">Belongs to the CENP-X/MHF2 family.</text>
</comment>
<dbReference type="CDD" id="cd22921">
    <property type="entry name" value="HFD_CENP-X"/>
    <property type="match status" value="1"/>
</dbReference>
<evidence type="ECO:0000256" key="18">
    <source>
        <dbReference type="ARBA" id="ARBA00083779"/>
    </source>
</evidence>
<comment type="subunit">
    <text evidence="15">Heterodimer with CENPX, sometimes called MHF; this interaction stabilizes both partners. MHF heterodimers can assemble to form tetrameric structures. MHF also coassemble with CENPT-CENPW heterodimers at centromeres to form the tetrameric CENP-T-W-S-X complex. Forms a discrete complex with FANCM and CENPX, called FANCM-MHF; this interaction, probably mediated by direct binding between CENPS and FANCM, leads to synergistic activation of double-stranded DNA binding and strongly stimulates FANCM-mediated DNA remodeling. Recruited by FANCM to the Fanconi anemia (FA) core complex, which consists of CENPS, CENPX, FANCA, FANCB, FANCC, FANCE, FANCF, FANCG, FANCL, FANCM, FAAP24 and FAAP100. The FA core complex associates with Bloom syndrome (BLM) complex, which consists of at least BLM, DNA topoisomerase 3-alpha (TOP3A), RMI1/BLAP75, RPA1/RPA70 and RPA2/RPA32. The super complex between FA and BLM is called BRAFT.</text>
</comment>
<sequence length="132" mass="15444">MEENSGFRKELVSRLLHLHFRDRKTKVSGDALQLMAEFLRIFVLAHFMTFHQRLLSVGSGRPRQKTWMLWKWISWRKCSLSCSWTSRVPSCGLQGLVNPHQHQLLSSPASGGWEDPSSCYLLESLRDRCRER</sequence>
<evidence type="ECO:0000256" key="12">
    <source>
        <dbReference type="ARBA" id="ARBA00023242"/>
    </source>
</evidence>
<reference evidence="20" key="1">
    <citation type="submission" date="2025-08" db="UniProtKB">
        <authorList>
            <consortium name="RefSeq"/>
        </authorList>
    </citation>
    <scope>IDENTIFICATION</scope>
</reference>
<keyword evidence="7" id="KW-0227">DNA damage</keyword>
<evidence type="ECO:0000256" key="13">
    <source>
        <dbReference type="ARBA" id="ARBA00023306"/>
    </source>
</evidence>
<evidence type="ECO:0000256" key="6">
    <source>
        <dbReference type="ARBA" id="ARBA00022618"/>
    </source>
</evidence>
<gene>
    <name evidence="20" type="primary">Cenpx</name>
</gene>
<dbReference type="GO" id="GO:0051382">
    <property type="term" value="P:kinetochore assembly"/>
    <property type="evidence" value="ECO:0007669"/>
    <property type="project" value="InterPro"/>
</dbReference>
<evidence type="ECO:0000256" key="17">
    <source>
        <dbReference type="ARBA" id="ARBA00082257"/>
    </source>
</evidence>
<evidence type="ECO:0000256" key="16">
    <source>
        <dbReference type="ARBA" id="ARBA00081649"/>
    </source>
</evidence>
<evidence type="ECO:0000256" key="3">
    <source>
        <dbReference type="ARBA" id="ARBA00009359"/>
    </source>
</evidence>
<dbReference type="KEGG" id="mcal:110305062"/>
<dbReference type="AlphaFoldDB" id="A0A6P5QN83"/>
<evidence type="ECO:0000313" key="20">
    <source>
        <dbReference type="RefSeq" id="XP_021032492.1"/>
    </source>
</evidence>
<evidence type="ECO:0000256" key="8">
    <source>
        <dbReference type="ARBA" id="ARBA00022776"/>
    </source>
</evidence>
<accession>A0A6P5QN83</accession>
<dbReference type="GO" id="GO:0005634">
    <property type="term" value="C:nucleus"/>
    <property type="evidence" value="ECO:0007669"/>
    <property type="project" value="UniProtKB-SubCell"/>
</dbReference>
<evidence type="ECO:0000256" key="10">
    <source>
        <dbReference type="ARBA" id="ARBA00023125"/>
    </source>
</evidence>
<name>A0A6P5QN83_MUSCR</name>
<protein>
    <recommendedName>
        <fullName evidence="4">Centromere protein X</fullName>
    </recommendedName>
    <alternativeName>
        <fullName evidence="16">FANCM-interacting histone fold protein 2</fullName>
    </alternativeName>
    <alternativeName>
        <fullName evidence="17">Fanconi anemia-associated polypeptide of 10 kDa</fullName>
    </alternativeName>
    <alternativeName>
        <fullName evidence="18">Stimulated by retinoic acid gene 13 protein homolog</fullName>
    </alternativeName>
</protein>
<dbReference type="RefSeq" id="XP_021032492.1">
    <property type="nucleotide sequence ID" value="XM_021176833.2"/>
</dbReference>
<dbReference type="GO" id="GO:0000776">
    <property type="term" value="C:kinetochore"/>
    <property type="evidence" value="ECO:0007669"/>
    <property type="project" value="UniProtKB-KW"/>
</dbReference>